<dbReference type="InterPro" id="IPR006190">
    <property type="entry name" value="SAF_AFP_Neu5Ac"/>
</dbReference>
<dbReference type="PANTHER" id="PTHR42966">
    <property type="entry name" value="N-ACETYLNEURAMINATE SYNTHASE"/>
    <property type="match status" value="1"/>
</dbReference>
<dbReference type="RefSeq" id="WP_274153027.1">
    <property type="nucleotide sequence ID" value="NZ_CP117812.1"/>
</dbReference>
<dbReference type="InterPro" id="IPR013785">
    <property type="entry name" value="Aldolase_TIM"/>
</dbReference>
<organism evidence="2 3">
    <name type="scientific">Lentisphaera profundi</name>
    <dbReference type="NCBI Taxonomy" id="1658616"/>
    <lineage>
        <taxon>Bacteria</taxon>
        <taxon>Pseudomonadati</taxon>
        <taxon>Lentisphaerota</taxon>
        <taxon>Lentisphaeria</taxon>
        <taxon>Lentisphaerales</taxon>
        <taxon>Lentisphaeraceae</taxon>
        <taxon>Lentisphaera</taxon>
    </lineage>
</organism>
<dbReference type="InterPro" id="IPR051690">
    <property type="entry name" value="PseI-like"/>
</dbReference>
<dbReference type="CDD" id="cd11615">
    <property type="entry name" value="SAF_NeuB_like"/>
    <property type="match status" value="1"/>
</dbReference>
<dbReference type="EMBL" id="CP117812">
    <property type="protein sequence ID" value="WDE98197.1"/>
    <property type="molecule type" value="Genomic_DNA"/>
</dbReference>
<dbReference type="InterPro" id="IPR013132">
    <property type="entry name" value="PseI/NeuA/B-like_N"/>
</dbReference>
<dbReference type="Gene3D" id="3.90.1210.10">
    <property type="entry name" value="Antifreeze-like/N-acetylneuraminic acid synthase C-terminal domain"/>
    <property type="match status" value="1"/>
</dbReference>
<dbReference type="Pfam" id="PF03102">
    <property type="entry name" value="NeuB"/>
    <property type="match status" value="1"/>
</dbReference>
<evidence type="ECO:0000313" key="2">
    <source>
        <dbReference type="EMBL" id="WDE98197.1"/>
    </source>
</evidence>
<dbReference type="InterPro" id="IPR036732">
    <property type="entry name" value="AFP_Neu5c_C_sf"/>
</dbReference>
<feature type="domain" description="AFP-like" evidence="1">
    <location>
        <begin position="291"/>
        <end position="349"/>
    </location>
</feature>
<dbReference type="SMART" id="SM00858">
    <property type="entry name" value="SAF"/>
    <property type="match status" value="1"/>
</dbReference>
<protein>
    <submittedName>
        <fullName evidence="2">N-acetylneuraminate synthase family protein</fullName>
    </submittedName>
</protein>
<gene>
    <name evidence="2" type="ORF">PQO03_20480</name>
</gene>
<dbReference type="PROSITE" id="PS50844">
    <property type="entry name" value="AFP_LIKE"/>
    <property type="match status" value="1"/>
</dbReference>
<reference evidence="2 3" key="1">
    <citation type="submission" date="2023-02" db="EMBL/GenBank/DDBJ databases">
        <title>Genome sequence of Lentisphaera profundi SAORIC-696.</title>
        <authorList>
            <person name="Kim e."/>
            <person name="Cho J.-C."/>
            <person name="Choi A."/>
            <person name="Kang I."/>
        </authorList>
    </citation>
    <scope>NUCLEOTIDE SEQUENCE [LARGE SCALE GENOMIC DNA]</scope>
    <source>
        <strain evidence="2 3">SAORIC-696</strain>
    </source>
</reference>
<evidence type="ECO:0000259" key="1">
    <source>
        <dbReference type="PROSITE" id="PS50844"/>
    </source>
</evidence>
<dbReference type="SUPFAM" id="SSF51569">
    <property type="entry name" value="Aldolase"/>
    <property type="match status" value="1"/>
</dbReference>
<sequence length="349" mass="39794">MKTTDIFPKHKGNSPYIIAEAGVNHEGSIDLAKRLIEEAKEGGAHAIKFQTYKAETIASKDSPYYWDLNSEPTTSQYELFKKYDSFWKEEYGQLKEHCDKFDIEFMSTAFDAESAIFLNELMNVFKISSSDLTNLPFIELQCSFNKPVLLSTGAAYKWEIMQALESIHKYKNPTCLFHCILNYPTPNKNANLAMIRDLKQTFPNVVPGYSDHTLPGDMSNLVYSALLGAQIIEKHFTHDKTLPGNDHYHAMDKEDLKHFWTKWNEVEELLGHSEITALDVENSARQNARRSLVTSRYIKAGTMITEADLTWKRPASGISPKYISDVIGSRVLKDIPEDSVMKWSMLEGQ</sequence>
<dbReference type="Pfam" id="PF08666">
    <property type="entry name" value="SAF"/>
    <property type="match status" value="1"/>
</dbReference>
<evidence type="ECO:0000313" key="3">
    <source>
        <dbReference type="Proteomes" id="UP001214250"/>
    </source>
</evidence>
<dbReference type="SUPFAM" id="SSF51269">
    <property type="entry name" value="AFP III-like domain"/>
    <property type="match status" value="1"/>
</dbReference>
<keyword evidence="3" id="KW-1185">Reference proteome</keyword>
<accession>A0ABY7VWU8</accession>
<dbReference type="Proteomes" id="UP001214250">
    <property type="component" value="Chromosome 2"/>
</dbReference>
<dbReference type="InterPro" id="IPR057736">
    <property type="entry name" value="SAF_PseI/NeuA/NeuB"/>
</dbReference>
<dbReference type="InterPro" id="IPR013974">
    <property type="entry name" value="SAF"/>
</dbReference>
<dbReference type="PANTHER" id="PTHR42966:SF1">
    <property type="entry name" value="SIALIC ACID SYNTHASE"/>
    <property type="match status" value="1"/>
</dbReference>
<dbReference type="Gene3D" id="3.20.20.70">
    <property type="entry name" value="Aldolase class I"/>
    <property type="match status" value="1"/>
</dbReference>
<proteinExistence type="predicted"/>
<name>A0ABY7VWU8_9BACT</name>